<keyword evidence="3" id="KW-0805">Transcription regulation</keyword>
<feature type="compositionally biased region" description="Basic and acidic residues" evidence="8">
    <location>
        <begin position="604"/>
        <end position="618"/>
    </location>
</feature>
<feature type="compositionally biased region" description="Polar residues" evidence="8">
    <location>
        <begin position="197"/>
        <end position="211"/>
    </location>
</feature>
<reference evidence="11 12" key="2">
    <citation type="journal article" date="2014" name="J. Gen. Appl. Microbiol.">
        <title>The early diverging ascomycetous budding yeast Saitoella complicata has three histone deacetylases belonging to the Clr6, Hos2, and Rpd3 lineages.</title>
        <authorList>
            <person name="Nishida H."/>
            <person name="Matsumoto T."/>
            <person name="Kondo S."/>
            <person name="Hamamoto M."/>
            <person name="Yoshikawa H."/>
        </authorList>
    </citation>
    <scope>NUCLEOTIDE SEQUENCE [LARGE SCALE GENOMIC DNA]</scope>
    <source>
        <strain evidence="11 12">NRRL Y-17804</strain>
    </source>
</reference>
<evidence type="ECO:0000256" key="3">
    <source>
        <dbReference type="ARBA" id="ARBA00023015"/>
    </source>
</evidence>
<feature type="compositionally biased region" description="Polar residues" evidence="8">
    <location>
        <begin position="307"/>
        <end position="320"/>
    </location>
</feature>
<keyword evidence="12" id="KW-1185">Reference proteome</keyword>
<feature type="domain" description="BZIP" evidence="9">
    <location>
        <begin position="610"/>
        <end position="673"/>
    </location>
</feature>
<dbReference type="SMART" id="SM00338">
    <property type="entry name" value="BRLZ"/>
    <property type="match status" value="1"/>
</dbReference>
<dbReference type="Gene3D" id="1.20.5.170">
    <property type="match status" value="1"/>
</dbReference>
<keyword evidence="4" id="KW-0238">DNA-binding</keyword>
<protein>
    <recommendedName>
        <fullName evidence="13">BHLH domain-containing protein</fullName>
    </recommendedName>
</protein>
<sequence>MNTYPRKLPLVPDTAATPSITIPADDPTTADHPDHYLPSAQPPQHPNLLPNTAHISPTRPPLQDPMSILAASLSMSTMASQPPPTYHSHSHPPAPPPFPPPFTGQLSGSSLLNDSEAMAFANFLDNIAGNDIFLFQPVLPDNLPSWQPDKQGYANETTVPNTSTWSQNSHFGNQAVPMDTNTSQNGYNGMNAPVHGPQQSPMPNNVPQTNFPPRLESLAPLTALADMRTPSQLRRGRQEDYPPAKAECTDTRQQDSTPPNSNGFSPPSSTTPTARAMSRSASASHNGSLPYMPVGRSTRGRKPTLNRAFNNDGTKADASGSTAIINGRRENLSEHQKRSNHIMSEQKRRDLIRQGFTDLTELVPSLRLGGDSKSVILTRTVQYVEDLLLGNDRSFLVFCCVLVLKAFGSGWGASSEFLLLAFLGRATFILSTQFLLLPTLGRGSRMTKLAQDRGFELIMVFTPVIPARADQHLRVPALGQWCLYGADPLGLSRERARAAATTAAGFLGVVPQPQTMTDSVISQALDLLPTGTVSPAVSAVSDVINPSQLAMPPAYLSPAMLLSTTFKTEDDQDNEDDGDMSASPASSDNTPSRPSRPPPRKKAKTAEEKEIRAQERILRNRQAAQASRERKRKHMEELEVTNEKLEAENARLHKRVKAAEEESAEHKRRLDEMAAQLAAIQSSLSAINAARPITPTTPGNLLEQGNTIIPAFHPSPIRVDVPLVSKAVSTESTVAHPARMSYRQQCLLTMSELYCRQASTFLISTLLNYTTFLLFLCQNSPLLRTIMTASSSTPFSTQTIVHIIRLATLSLTLRMARRLQPATTRRSSEATLVNELGLGLGVRQNWRLGSSRNGVGRKEWIGKEYEYETDPP</sequence>
<dbReference type="SUPFAM" id="SSF57959">
    <property type="entry name" value="Leucine zipper domain"/>
    <property type="match status" value="1"/>
</dbReference>
<feature type="compositionally biased region" description="Basic and acidic residues" evidence="8">
    <location>
        <begin position="634"/>
        <end position="643"/>
    </location>
</feature>
<comment type="subcellular location">
    <subcellularLocation>
        <location evidence="1">Nucleus</location>
    </subcellularLocation>
</comment>
<comment type="similarity">
    <text evidence="2">Belongs to the bZIP family.</text>
</comment>
<evidence type="ECO:0000259" key="9">
    <source>
        <dbReference type="PROSITE" id="PS50217"/>
    </source>
</evidence>
<dbReference type="InterPro" id="IPR011598">
    <property type="entry name" value="bHLH_dom"/>
</dbReference>
<dbReference type="AlphaFoldDB" id="A0A0E9N8K2"/>
<dbReference type="SUPFAM" id="SSF47459">
    <property type="entry name" value="HLH, helix-loop-helix DNA-binding domain"/>
    <property type="match status" value="1"/>
</dbReference>
<evidence type="ECO:0000256" key="4">
    <source>
        <dbReference type="ARBA" id="ARBA00023125"/>
    </source>
</evidence>
<dbReference type="PANTHER" id="PTHR46714:SF6">
    <property type="entry name" value="TRANSCRIPTIONAL ACTIVATOR HAC1"/>
    <property type="match status" value="1"/>
</dbReference>
<comment type="caution">
    <text evidence="11">The sequence shown here is derived from an EMBL/GenBank/DDBJ whole genome shotgun (WGS) entry which is preliminary data.</text>
</comment>
<feature type="compositionally biased region" description="Low complexity" evidence="8">
    <location>
        <begin position="256"/>
        <end position="284"/>
    </location>
</feature>
<dbReference type="STRING" id="698492.A0A0E9N8K2"/>
<organism evidence="11 12">
    <name type="scientific">Saitoella complicata (strain BCRC 22490 / CBS 7301 / JCM 7358 / NBRC 10748 / NRRL Y-17804)</name>
    <dbReference type="NCBI Taxonomy" id="698492"/>
    <lineage>
        <taxon>Eukaryota</taxon>
        <taxon>Fungi</taxon>
        <taxon>Dikarya</taxon>
        <taxon>Ascomycota</taxon>
        <taxon>Taphrinomycotina</taxon>
        <taxon>Taphrinomycotina incertae sedis</taxon>
        <taxon>Saitoella</taxon>
    </lineage>
</organism>
<proteinExistence type="inferred from homology"/>
<dbReference type="GO" id="GO:0006986">
    <property type="term" value="P:response to unfolded protein"/>
    <property type="evidence" value="ECO:0007669"/>
    <property type="project" value="UniProtKB-KW"/>
</dbReference>
<evidence type="ECO:0000256" key="6">
    <source>
        <dbReference type="ARBA" id="ARBA00023230"/>
    </source>
</evidence>
<dbReference type="GO" id="GO:0000981">
    <property type="term" value="F:DNA-binding transcription factor activity, RNA polymerase II-specific"/>
    <property type="evidence" value="ECO:0007669"/>
    <property type="project" value="InterPro"/>
</dbReference>
<dbReference type="InterPro" id="IPR046347">
    <property type="entry name" value="bZIP_sf"/>
</dbReference>
<evidence type="ECO:0000256" key="1">
    <source>
        <dbReference type="ARBA" id="ARBA00004123"/>
    </source>
</evidence>
<dbReference type="GO" id="GO:0003677">
    <property type="term" value="F:DNA binding"/>
    <property type="evidence" value="ECO:0007669"/>
    <property type="project" value="UniProtKB-KW"/>
</dbReference>
<reference evidence="11 12" key="3">
    <citation type="journal article" date="2015" name="Genome Announc.">
        <title>Draft Genome Sequence of the Archiascomycetous Yeast Saitoella complicata.</title>
        <authorList>
            <person name="Yamauchi K."/>
            <person name="Kondo S."/>
            <person name="Hamamoto M."/>
            <person name="Takahashi Y."/>
            <person name="Ogura Y."/>
            <person name="Hayashi T."/>
            <person name="Nishida H."/>
        </authorList>
    </citation>
    <scope>NUCLEOTIDE SEQUENCE [LARGE SCALE GENOMIC DNA]</scope>
    <source>
        <strain evidence="11 12">NRRL Y-17804</strain>
    </source>
</reference>
<dbReference type="PROSITE" id="PS50888">
    <property type="entry name" value="BHLH"/>
    <property type="match status" value="1"/>
</dbReference>
<keyword evidence="7" id="KW-0539">Nucleus</keyword>
<evidence type="ECO:0000256" key="7">
    <source>
        <dbReference type="ARBA" id="ARBA00023242"/>
    </source>
</evidence>
<accession>A0A0E9N8K2</accession>
<dbReference type="Proteomes" id="UP000033140">
    <property type="component" value="Unassembled WGS sequence"/>
</dbReference>
<dbReference type="GO" id="GO:0046983">
    <property type="term" value="F:protein dimerization activity"/>
    <property type="evidence" value="ECO:0007669"/>
    <property type="project" value="InterPro"/>
</dbReference>
<evidence type="ECO:0000256" key="8">
    <source>
        <dbReference type="SAM" id="MobiDB-lite"/>
    </source>
</evidence>
<keyword evidence="5" id="KW-0804">Transcription</keyword>
<dbReference type="SMART" id="SM00353">
    <property type="entry name" value="HLH"/>
    <property type="match status" value="1"/>
</dbReference>
<dbReference type="InterPro" id="IPR004827">
    <property type="entry name" value="bZIP"/>
</dbReference>
<dbReference type="Pfam" id="PF00010">
    <property type="entry name" value="HLH"/>
    <property type="match status" value="1"/>
</dbReference>
<feature type="region of interest" description="Disordered" evidence="8">
    <location>
        <begin position="228"/>
        <end position="320"/>
    </location>
</feature>
<dbReference type="GO" id="GO:0005634">
    <property type="term" value="C:nucleus"/>
    <property type="evidence" value="ECO:0007669"/>
    <property type="project" value="UniProtKB-SubCell"/>
</dbReference>
<evidence type="ECO:0000313" key="11">
    <source>
        <dbReference type="EMBL" id="GAO46128.1"/>
    </source>
</evidence>
<feature type="region of interest" description="Disordered" evidence="8">
    <location>
        <begin position="1"/>
        <end position="108"/>
    </location>
</feature>
<reference evidence="11 12" key="1">
    <citation type="journal article" date="2011" name="J. Gen. Appl. Microbiol.">
        <title>Draft genome sequencing of the enigmatic yeast Saitoella complicata.</title>
        <authorList>
            <person name="Nishida H."/>
            <person name="Hamamoto M."/>
            <person name="Sugiyama J."/>
        </authorList>
    </citation>
    <scope>NUCLEOTIDE SEQUENCE [LARGE SCALE GENOMIC DNA]</scope>
    <source>
        <strain evidence="11 12">NRRL Y-17804</strain>
    </source>
</reference>
<dbReference type="Gene3D" id="4.10.280.10">
    <property type="entry name" value="Helix-loop-helix DNA-binding domain"/>
    <property type="match status" value="1"/>
</dbReference>
<keyword evidence="6" id="KW-0834">Unfolded protein response</keyword>
<dbReference type="InterPro" id="IPR036638">
    <property type="entry name" value="HLH_DNA-bd_sf"/>
</dbReference>
<feature type="compositionally biased region" description="Basic and acidic residues" evidence="8">
    <location>
        <begin position="236"/>
        <end position="253"/>
    </location>
</feature>
<evidence type="ECO:0000256" key="2">
    <source>
        <dbReference type="ARBA" id="ARBA00007163"/>
    </source>
</evidence>
<dbReference type="EMBL" id="BACD03000002">
    <property type="protein sequence ID" value="GAO46128.1"/>
    <property type="molecule type" value="Genomic_DNA"/>
</dbReference>
<feature type="compositionally biased region" description="Pro residues" evidence="8">
    <location>
        <begin position="92"/>
        <end position="102"/>
    </location>
</feature>
<evidence type="ECO:0000259" key="10">
    <source>
        <dbReference type="PROSITE" id="PS50888"/>
    </source>
</evidence>
<dbReference type="PROSITE" id="PS00036">
    <property type="entry name" value="BZIP_BASIC"/>
    <property type="match status" value="1"/>
</dbReference>
<feature type="region of interest" description="Disordered" evidence="8">
    <location>
        <begin position="569"/>
        <end position="643"/>
    </location>
</feature>
<evidence type="ECO:0000313" key="12">
    <source>
        <dbReference type="Proteomes" id="UP000033140"/>
    </source>
</evidence>
<dbReference type="Pfam" id="PF07716">
    <property type="entry name" value="bZIP_2"/>
    <property type="match status" value="1"/>
</dbReference>
<dbReference type="GO" id="GO:0045944">
    <property type="term" value="P:positive regulation of transcription by RNA polymerase II"/>
    <property type="evidence" value="ECO:0007669"/>
    <property type="project" value="InterPro"/>
</dbReference>
<gene>
    <name evidence="11" type="ORF">G7K_0367-t1</name>
</gene>
<dbReference type="PROSITE" id="PS50217">
    <property type="entry name" value="BZIP"/>
    <property type="match status" value="1"/>
</dbReference>
<name>A0A0E9N8K2_SAICN</name>
<feature type="domain" description="BHLH" evidence="10">
    <location>
        <begin position="336"/>
        <end position="387"/>
    </location>
</feature>
<feature type="compositionally biased region" description="Low complexity" evidence="8">
    <location>
        <begin position="66"/>
        <end position="80"/>
    </location>
</feature>
<evidence type="ECO:0008006" key="13">
    <source>
        <dbReference type="Google" id="ProtNLM"/>
    </source>
</evidence>
<evidence type="ECO:0000256" key="5">
    <source>
        <dbReference type="ARBA" id="ARBA00023163"/>
    </source>
</evidence>
<feature type="region of interest" description="Disordered" evidence="8">
    <location>
        <begin position="193"/>
        <end position="214"/>
    </location>
</feature>
<dbReference type="InterPro" id="IPR044280">
    <property type="entry name" value="Hac1/HY5"/>
</dbReference>
<feature type="compositionally biased region" description="Acidic residues" evidence="8">
    <location>
        <begin position="570"/>
        <end position="579"/>
    </location>
</feature>
<dbReference type="PANTHER" id="PTHR46714">
    <property type="entry name" value="TRANSCRIPTIONAL ACTIVATOR HAC1"/>
    <property type="match status" value="1"/>
</dbReference>